<evidence type="ECO:0000256" key="1">
    <source>
        <dbReference type="SAM" id="MobiDB-lite"/>
    </source>
</evidence>
<evidence type="ECO:0000313" key="2">
    <source>
        <dbReference type="EMBL" id="PAB59943.1"/>
    </source>
</evidence>
<dbReference type="Proteomes" id="UP000216024">
    <property type="component" value="Unassembled WGS sequence"/>
</dbReference>
<organism evidence="2 3">
    <name type="scientific">Anaeromicrobium sediminis</name>
    <dbReference type="NCBI Taxonomy" id="1478221"/>
    <lineage>
        <taxon>Bacteria</taxon>
        <taxon>Bacillati</taxon>
        <taxon>Bacillota</taxon>
        <taxon>Clostridia</taxon>
        <taxon>Peptostreptococcales</taxon>
        <taxon>Thermotaleaceae</taxon>
        <taxon>Anaeromicrobium</taxon>
    </lineage>
</organism>
<dbReference type="AlphaFoldDB" id="A0A267MMB5"/>
<evidence type="ECO:0000313" key="3">
    <source>
        <dbReference type="Proteomes" id="UP000216024"/>
    </source>
</evidence>
<proteinExistence type="predicted"/>
<name>A0A267MMB5_9FIRM</name>
<keyword evidence="3" id="KW-1185">Reference proteome</keyword>
<evidence type="ECO:0008006" key="4">
    <source>
        <dbReference type="Google" id="ProtNLM"/>
    </source>
</evidence>
<dbReference type="Pfam" id="PF12669">
    <property type="entry name" value="FeoB_associated"/>
    <property type="match status" value="1"/>
</dbReference>
<dbReference type="RefSeq" id="WP_095132863.1">
    <property type="nucleotide sequence ID" value="NZ_NIBG01000005.1"/>
</dbReference>
<sequence>MLPNIIVGLIFAGIVFWAFKRARNDVKNSRCGGCSSCSSKSKCNTKK</sequence>
<protein>
    <recommendedName>
        <fullName evidence="4">FeoB-associated Cys-rich membrane protein</fullName>
    </recommendedName>
</protein>
<accession>A0A267MMB5</accession>
<comment type="caution">
    <text evidence="2">The sequence shown here is derived from an EMBL/GenBank/DDBJ whole genome shotgun (WGS) entry which is preliminary data.</text>
</comment>
<feature type="compositionally biased region" description="Low complexity" evidence="1">
    <location>
        <begin position="29"/>
        <end position="47"/>
    </location>
</feature>
<gene>
    <name evidence="2" type="ORF">CCE28_08290</name>
</gene>
<reference evidence="2 3" key="1">
    <citation type="submission" date="2017-06" db="EMBL/GenBank/DDBJ databases">
        <title>Draft genome sequence of anaerobic fermentative bacterium Anaeromicrobium sediminis DY2726D isolated from West Pacific Ocean sediments.</title>
        <authorList>
            <person name="Zeng X."/>
        </authorList>
    </citation>
    <scope>NUCLEOTIDE SEQUENCE [LARGE SCALE GENOMIC DNA]</scope>
    <source>
        <strain evidence="2 3">DY2726D</strain>
    </source>
</reference>
<dbReference type="EMBL" id="NIBG01000005">
    <property type="protein sequence ID" value="PAB59943.1"/>
    <property type="molecule type" value="Genomic_DNA"/>
</dbReference>
<feature type="region of interest" description="Disordered" evidence="1">
    <location>
        <begin position="27"/>
        <end position="47"/>
    </location>
</feature>